<keyword evidence="3" id="KW-1185">Reference proteome</keyword>
<evidence type="ECO:0000313" key="3">
    <source>
        <dbReference type="Proteomes" id="UP000193484"/>
    </source>
</evidence>
<dbReference type="STRING" id="1793.AWC04_10810"/>
<organism evidence="2 3">
    <name type="scientific">Mycolicibacterium fallax</name>
    <name type="common">Mycobacterium fallax</name>
    <dbReference type="NCBI Taxonomy" id="1793"/>
    <lineage>
        <taxon>Bacteria</taxon>
        <taxon>Bacillati</taxon>
        <taxon>Actinomycetota</taxon>
        <taxon>Actinomycetes</taxon>
        <taxon>Mycobacteriales</taxon>
        <taxon>Mycobacteriaceae</taxon>
        <taxon>Mycolicibacterium</taxon>
    </lineage>
</organism>
<proteinExistence type="predicted"/>
<dbReference type="InterPro" id="IPR009057">
    <property type="entry name" value="Homeodomain-like_sf"/>
</dbReference>
<dbReference type="Proteomes" id="UP000193484">
    <property type="component" value="Unassembled WGS sequence"/>
</dbReference>
<protein>
    <submittedName>
        <fullName evidence="2">TetR family transcriptional regulator</fullName>
    </submittedName>
</protein>
<evidence type="ECO:0000313" key="2">
    <source>
        <dbReference type="EMBL" id="ORV03118.1"/>
    </source>
</evidence>
<evidence type="ECO:0000256" key="1">
    <source>
        <dbReference type="ARBA" id="ARBA00023125"/>
    </source>
</evidence>
<accession>A0A1X1RCX0</accession>
<dbReference type="Gene3D" id="1.10.357.10">
    <property type="entry name" value="Tetracycline Repressor, domain 2"/>
    <property type="match status" value="1"/>
</dbReference>
<comment type="caution">
    <text evidence="2">The sequence shown here is derived from an EMBL/GenBank/DDBJ whole genome shotgun (WGS) entry which is preliminary data.</text>
</comment>
<dbReference type="InterPro" id="IPR001647">
    <property type="entry name" value="HTH_TetR"/>
</dbReference>
<gene>
    <name evidence="2" type="ORF">AWC04_10810</name>
</gene>
<dbReference type="AlphaFoldDB" id="A0A1X1RCX0"/>
<dbReference type="OrthoDB" id="3212503at2"/>
<dbReference type="PROSITE" id="PS50977">
    <property type="entry name" value="HTH_TETR_2"/>
    <property type="match status" value="1"/>
</dbReference>
<name>A0A1X1RCX0_MYCFA</name>
<dbReference type="RefSeq" id="WP_085095965.1">
    <property type="nucleotide sequence ID" value="NZ_AP022603.1"/>
</dbReference>
<dbReference type="PRINTS" id="PR00455">
    <property type="entry name" value="HTHTETR"/>
</dbReference>
<dbReference type="Pfam" id="PF00440">
    <property type="entry name" value="TetR_N"/>
    <property type="match status" value="1"/>
</dbReference>
<reference evidence="2 3" key="1">
    <citation type="submission" date="2016-01" db="EMBL/GenBank/DDBJ databases">
        <title>The new phylogeny of the genus Mycobacterium.</title>
        <authorList>
            <person name="Tarcisio F."/>
            <person name="Conor M."/>
            <person name="Antonella G."/>
            <person name="Elisabetta G."/>
            <person name="Giulia F.S."/>
            <person name="Sara T."/>
            <person name="Anna F."/>
            <person name="Clotilde B."/>
            <person name="Roberto B."/>
            <person name="Veronica D.S."/>
            <person name="Fabio R."/>
            <person name="Monica P."/>
            <person name="Olivier J."/>
            <person name="Enrico T."/>
            <person name="Nicola S."/>
        </authorList>
    </citation>
    <scope>NUCLEOTIDE SEQUENCE [LARGE SCALE GENOMIC DNA]</scope>
    <source>
        <strain evidence="2 3">DSM 44179</strain>
    </source>
</reference>
<sequence length="203" mass="21872">MARRHGWAGDPPGTDEEAVARIVGAAIAVIDETGAEISIADVARSLGVIRQTVYRYFPNAEALMTAAAVASVGAFLDRIEAQTRGLTEPAAAVCEGLAYVLETLPRTPHLGLLLTPSHTNRFLPAITSTQARSFGRSMLARFEVDWASHGYDDAALEDLVEFVLRTVQTFVTDPGDPPRAGAELRRYLTRWVGSAVAAQPVQR</sequence>
<keyword evidence="1" id="KW-0238">DNA-binding</keyword>
<dbReference type="SUPFAM" id="SSF46689">
    <property type="entry name" value="Homeodomain-like"/>
    <property type="match status" value="1"/>
</dbReference>
<dbReference type="GO" id="GO:0003677">
    <property type="term" value="F:DNA binding"/>
    <property type="evidence" value="ECO:0007669"/>
    <property type="project" value="UniProtKB-UniRule"/>
</dbReference>
<dbReference type="EMBL" id="LQOJ01000039">
    <property type="protein sequence ID" value="ORV03118.1"/>
    <property type="molecule type" value="Genomic_DNA"/>
</dbReference>